<feature type="compositionally biased region" description="Acidic residues" evidence="1">
    <location>
        <begin position="162"/>
        <end position="185"/>
    </location>
</feature>
<organism evidence="3 4">
    <name type="scientific">Chrysochromulina tobinii</name>
    <dbReference type="NCBI Taxonomy" id="1460289"/>
    <lineage>
        <taxon>Eukaryota</taxon>
        <taxon>Haptista</taxon>
        <taxon>Haptophyta</taxon>
        <taxon>Prymnesiophyceae</taxon>
        <taxon>Prymnesiales</taxon>
        <taxon>Chrysochromulinaceae</taxon>
        <taxon>Chrysochromulina</taxon>
    </lineage>
</organism>
<feature type="compositionally biased region" description="Basic and acidic residues" evidence="1">
    <location>
        <begin position="39"/>
        <end position="71"/>
    </location>
</feature>
<comment type="caution">
    <text evidence="3">The sequence shown here is derived from an EMBL/GenBank/DDBJ whole genome shotgun (WGS) entry which is preliminary data.</text>
</comment>
<evidence type="ECO:0000313" key="3">
    <source>
        <dbReference type="EMBL" id="KOO32164.1"/>
    </source>
</evidence>
<evidence type="ECO:0000256" key="1">
    <source>
        <dbReference type="SAM" id="MobiDB-lite"/>
    </source>
</evidence>
<evidence type="ECO:0000259" key="2">
    <source>
        <dbReference type="PROSITE" id="PS50076"/>
    </source>
</evidence>
<reference evidence="4" key="1">
    <citation type="journal article" date="2015" name="PLoS Genet.">
        <title>Genome Sequence and Transcriptome Analyses of Chrysochromulina tobin: Metabolic Tools for Enhanced Algal Fitness in the Prominent Order Prymnesiales (Haptophyceae).</title>
        <authorList>
            <person name="Hovde B.T."/>
            <person name="Deodato C.R."/>
            <person name="Hunsperger H.M."/>
            <person name="Ryken S.A."/>
            <person name="Yost W."/>
            <person name="Jha R.K."/>
            <person name="Patterson J."/>
            <person name="Monnat R.J. Jr."/>
            <person name="Barlow S.B."/>
            <person name="Starkenburg S.R."/>
            <person name="Cattolico R.A."/>
        </authorList>
    </citation>
    <scope>NUCLEOTIDE SEQUENCE</scope>
    <source>
        <strain evidence="4">CCMP291</strain>
    </source>
</reference>
<dbReference type="AlphaFoldDB" id="A0A0M0K031"/>
<accession>A0A0M0K031</accession>
<dbReference type="Gene3D" id="1.10.287.110">
    <property type="entry name" value="DnaJ domain"/>
    <property type="match status" value="1"/>
</dbReference>
<proteinExistence type="predicted"/>
<dbReference type="PROSITE" id="PS50076">
    <property type="entry name" value="DNAJ_2"/>
    <property type="match status" value="1"/>
</dbReference>
<feature type="domain" description="J" evidence="2">
    <location>
        <begin position="216"/>
        <end position="284"/>
    </location>
</feature>
<dbReference type="EMBL" id="JWZX01001837">
    <property type="protein sequence ID" value="KOO32164.1"/>
    <property type="molecule type" value="Genomic_DNA"/>
</dbReference>
<feature type="compositionally biased region" description="Low complexity" evidence="1">
    <location>
        <begin position="138"/>
        <end position="147"/>
    </location>
</feature>
<keyword evidence="4" id="KW-1185">Reference proteome</keyword>
<name>A0A0M0K031_9EUKA</name>
<dbReference type="InterPro" id="IPR036869">
    <property type="entry name" value="J_dom_sf"/>
</dbReference>
<evidence type="ECO:0000313" key="4">
    <source>
        <dbReference type="Proteomes" id="UP000037460"/>
    </source>
</evidence>
<sequence>MGTPVDVPWRNLVKVEPAAPCAATLAADKLAAEHKKRAQLRERENEKQREKQARSHFETRLKREKQREKREAARKRASVAAEAKAKTTAEKAEEEERRKWAADDAELRVRMQRRLDAEEAERNSSEAAARRMKDRWQSSRQQAAEQRAPTDPYAEWRGTTVEGDEGALDEDEEAEGEEVEDDGLSEEEHALAASRSAKARERDVAARRILAHSSRSLMDALGLAESATDAEMSSAVRKVLRLLHPDFSINLATKGTKRQRRIEAAFKRLNSLRADEAEATQEKQ</sequence>
<dbReference type="SUPFAM" id="SSF46565">
    <property type="entry name" value="Chaperone J-domain"/>
    <property type="match status" value="1"/>
</dbReference>
<feature type="region of interest" description="Disordered" evidence="1">
    <location>
        <begin position="33"/>
        <end position="202"/>
    </location>
</feature>
<dbReference type="Proteomes" id="UP000037460">
    <property type="component" value="Unassembled WGS sequence"/>
</dbReference>
<dbReference type="InterPro" id="IPR001623">
    <property type="entry name" value="DnaJ_domain"/>
</dbReference>
<feature type="compositionally biased region" description="Basic and acidic residues" evidence="1">
    <location>
        <begin position="83"/>
        <end position="137"/>
    </location>
</feature>
<protein>
    <recommendedName>
        <fullName evidence="2">J domain-containing protein</fullName>
    </recommendedName>
</protein>
<gene>
    <name evidence="3" type="ORF">Ctob_014139</name>
</gene>